<evidence type="ECO:0000313" key="2">
    <source>
        <dbReference type="Proteomes" id="UP000472268"/>
    </source>
</evidence>
<name>A0A673SWH5_SURSU</name>
<proteinExistence type="predicted"/>
<protein>
    <submittedName>
        <fullName evidence="1">Uncharacterized protein</fullName>
    </submittedName>
</protein>
<reference evidence="1 2" key="1">
    <citation type="submission" date="2019-05" db="EMBL/GenBank/DDBJ databases">
        <title>A Chromosome-scale Meerkat (S. suricatta) Genome Assembly.</title>
        <authorList>
            <person name="Dudchenko O."/>
            <person name="Lieberman Aiden E."/>
            <person name="Tung J."/>
            <person name="Barreiro L.B."/>
            <person name="Clutton-Brock T.H."/>
        </authorList>
    </citation>
    <scope>NUCLEOTIDE SEQUENCE [LARGE SCALE GENOMIC DNA]</scope>
</reference>
<reference evidence="1" key="3">
    <citation type="submission" date="2025-09" db="UniProtKB">
        <authorList>
            <consortium name="Ensembl"/>
        </authorList>
    </citation>
    <scope>IDENTIFICATION</scope>
</reference>
<evidence type="ECO:0000313" key="1">
    <source>
        <dbReference type="Ensembl" id="ENSSSUP00005000961.1"/>
    </source>
</evidence>
<accession>A0A673SWH5</accession>
<dbReference type="Ensembl" id="ENSSSUT00005001143.1">
    <property type="protein sequence ID" value="ENSSSUP00005000961.1"/>
    <property type="gene ID" value="ENSSSUG00005000678.1"/>
</dbReference>
<sequence>VPGGLEKACHRCVLKIASNSIPLTVGLHQAEAACGHGRGDG</sequence>
<dbReference type="Proteomes" id="UP000472268">
    <property type="component" value="Chromosome 4"/>
</dbReference>
<organism evidence="1 2">
    <name type="scientific">Suricata suricatta</name>
    <name type="common">Meerkat</name>
    <dbReference type="NCBI Taxonomy" id="37032"/>
    <lineage>
        <taxon>Eukaryota</taxon>
        <taxon>Metazoa</taxon>
        <taxon>Chordata</taxon>
        <taxon>Craniata</taxon>
        <taxon>Vertebrata</taxon>
        <taxon>Euteleostomi</taxon>
        <taxon>Mammalia</taxon>
        <taxon>Eutheria</taxon>
        <taxon>Laurasiatheria</taxon>
        <taxon>Carnivora</taxon>
        <taxon>Feliformia</taxon>
        <taxon>Herpestidae</taxon>
        <taxon>Suricata</taxon>
    </lineage>
</organism>
<reference evidence="1" key="2">
    <citation type="submission" date="2025-08" db="UniProtKB">
        <authorList>
            <consortium name="Ensembl"/>
        </authorList>
    </citation>
    <scope>IDENTIFICATION</scope>
</reference>
<dbReference type="AlphaFoldDB" id="A0A673SWH5"/>
<keyword evidence="2" id="KW-1185">Reference proteome</keyword>